<dbReference type="Proteomes" id="UP000006727">
    <property type="component" value="Chromosome 17"/>
</dbReference>
<dbReference type="PaxDb" id="3218-PP1S26_290V6.1"/>
<dbReference type="EMBL" id="ABEU02000017">
    <property type="protein sequence ID" value="PNR35767.1"/>
    <property type="molecule type" value="Genomic_DNA"/>
</dbReference>
<organism evidence="2">
    <name type="scientific">Physcomitrium patens</name>
    <name type="common">Spreading-leaved earth moss</name>
    <name type="synonym">Physcomitrella patens</name>
    <dbReference type="NCBI Taxonomy" id="3218"/>
    <lineage>
        <taxon>Eukaryota</taxon>
        <taxon>Viridiplantae</taxon>
        <taxon>Streptophyta</taxon>
        <taxon>Embryophyta</taxon>
        <taxon>Bryophyta</taxon>
        <taxon>Bryophytina</taxon>
        <taxon>Bryopsida</taxon>
        <taxon>Funariidae</taxon>
        <taxon>Funariales</taxon>
        <taxon>Funariaceae</taxon>
        <taxon>Physcomitrium</taxon>
    </lineage>
</organism>
<dbReference type="EnsemblPlants" id="Pp3c17_3620V3.1">
    <property type="protein sequence ID" value="Pp3c17_3620V3.1"/>
    <property type="gene ID" value="Pp3c17_3620"/>
</dbReference>
<dbReference type="AlphaFoldDB" id="A0A2K1J2L5"/>
<reference evidence="3" key="3">
    <citation type="submission" date="2020-12" db="UniProtKB">
        <authorList>
            <consortium name="EnsemblPlants"/>
        </authorList>
    </citation>
    <scope>IDENTIFICATION</scope>
</reference>
<dbReference type="PANTHER" id="PTHR22835">
    <property type="entry name" value="ZINC FINGER FYVE DOMAIN CONTAINING PROTEIN"/>
    <property type="match status" value="1"/>
</dbReference>
<evidence type="ECO:0000313" key="3">
    <source>
        <dbReference type="EnsemblPlants" id="Pp3c17_3620V3.1"/>
    </source>
</evidence>
<dbReference type="STRING" id="3218.A0A2K1J2L5"/>
<dbReference type="InParanoid" id="A0A2K1J2L5"/>
<reference evidence="2 4" key="1">
    <citation type="journal article" date="2008" name="Science">
        <title>The Physcomitrella genome reveals evolutionary insights into the conquest of land by plants.</title>
        <authorList>
            <person name="Rensing S."/>
            <person name="Lang D."/>
            <person name="Zimmer A."/>
            <person name="Terry A."/>
            <person name="Salamov A."/>
            <person name="Shapiro H."/>
            <person name="Nishiyama T."/>
            <person name="Perroud P.-F."/>
            <person name="Lindquist E."/>
            <person name="Kamisugi Y."/>
            <person name="Tanahashi T."/>
            <person name="Sakakibara K."/>
            <person name="Fujita T."/>
            <person name="Oishi K."/>
            <person name="Shin-I T."/>
            <person name="Kuroki Y."/>
            <person name="Toyoda A."/>
            <person name="Suzuki Y."/>
            <person name="Hashimoto A."/>
            <person name="Yamaguchi K."/>
            <person name="Sugano A."/>
            <person name="Kohara Y."/>
            <person name="Fujiyama A."/>
            <person name="Anterola A."/>
            <person name="Aoki S."/>
            <person name="Ashton N."/>
            <person name="Barbazuk W.B."/>
            <person name="Barker E."/>
            <person name="Bennetzen J."/>
            <person name="Bezanilla M."/>
            <person name="Blankenship R."/>
            <person name="Cho S.H."/>
            <person name="Dutcher S."/>
            <person name="Estelle M."/>
            <person name="Fawcett J.A."/>
            <person name="Gundlach H."/>
            <person name="Hanada K."/>
            <person name="Heyl A."/>
            <person name="Hicks K.A."/>
            <person name="Hugh J."/>
            <person name="Lohr M."/>
            <person name="Mayer K."/>
            <person name="Melkozernov A."/>
            <person name="Murata T."/>
            <person name="Nelson D."/>
            <person name="Pils B."/>
            <person name="Prigge M."/>
            <person name="Reiss B."/>
            <person name="Renner T."/>
            <person name="Rombauts S."/>
            <person name="Rushton P."/>
            <person name="Sanderfoot A."/>
            <person name="Schween G."/>
            <person name="Shiu S.-H."/>
            <person name="Stueber K."/>
            <person name="Theodoulou F.L."/>
            <person name="Tu H."/>
            <person name="Van de Peer Y."/>
            <person name="Verrier P.J."/>
            <person name="Waters E."/>
            <person name="Wood A."/>
            <person name="Yang L."/>
            <person name="Cove D."/>
            <person name="Cuming A."/>
            <person name="Hasebe M."/>
            <person name="Lucas S."/>
            <person name="Mishler D.B."/>
            <person name="Reski R."/>
            <person name="Grigoriev I."/>
            <person name="Quatrano R.S."/>
            <person name="Boore J.L."/>
        </authorList>
    </citation>
    <scope>NUCLEOTIDE SEQUENCE [LARGE SCALE GENOMIC DNA]</scope>
    <source>
        <strain evidence="3 4">cv. Gransden 2004</strain>
    </source>
</reference>
<dbReference type="OMA" id="MRIINHA"/>
<proteinExistence type="inferred from homology"/>
<gene>
    <name evidence="2" type="ORF">PHYPA_021617</name>
</gene>
<dbReference type="PANTHER" id="PTHR22835:SF648">
    <property type="entry name" value="GDSL-LIKE LIPASE"/>
    <property type="match status" value="1"/>
</dbReference>
<evidence type="ECO:0000313" key="4">
    <source>
        <dbReference type="Proteomes" id="UP000006727"/>
    </source>
</evidence>
<keyword evidence="4" id="KW-1185">Reference proteome</keyword>
<dbReference type="Gramene" id="Pp3c17_3620V3.1">
    <property type="protein sequence ID" value="Pp3c17_3620V3.1"/>
    <property type="gene ID" value="Pp3c17_3620"/>
</dbReference>
<evidence type="ECO:0000313" key="2">
    <source>
        <dbReference type="EMBL" id="PNR35767.1"/>
    </source>
</evidence>
<accession>A0A2K1J2L5</accession>
<dbReference type="Pfam" id="PF00657">
    <property type="entry name" value="Lipase_GDSL"/>
    <property type="match status" value="1"/>
</dbReference>
<dbReference type="InterPro" id="IPR036514">
    <property type="entry name" value="SGNH_hydro_sf"/>
</dbReference>
<sequence length="175" mass="19700">MELSAERNAALQRLSKLGAKSILIVNVVPLGCTPALLTIYYQDSASNYDGHGCLKNINRISKYHNTLLANSVNDLRHRHQHVTFYLADYYRAYRKVLRMPSDYGIPNPLRACCGCAGSYNFNNQTTCGHIGPYNRITNNLRRLCLFPSAFANWDGVHPSQRMNLAAATAFFLENI</sequence>
<reference evidence="2 4" key="2">
    <citation type="journal article" date="2018" name="Plant J.">
        <title>The Physcomitrella patens chromosome-scale assembly reveals moss genome structure and evolution.</title>
        <authorList>
            <person name="Lang D."/>
            <person name="Ullrich K.K."/>
            <person name="Murat F."/>
            <person name="Fuchs J."/>
            <person name="Jenkins J."/>
            <person name="Haas F.B."/>
            <person name="Piednoel M."/>
            <person name="Gundlach H."/>
            <person name="Van Bel M."/>
            <person name="Meyberg R."/>
            <person name="Vives C."/>
            <person name="Morata J."/>
            <person name="Symeonidi A."/>
            <person name="Hiss M."/>
            <person name="Muchero W."/>
            <person name="Kamisugi Y."/>
            <person name="Saleh O."/>
            <person name="Blanc G."/>
            <person name="Decker E.L."/>
            <person name="van Gessel N."/>
            <person name="Grimwood J."/>
            <person name="Hayes R.D."/>
            <person name="Graham S.W."/>
            <person name="Gunter L.E."/>
            <person name="McDaniel S.F."/>
            <person name="Hoernstein S.N.W."/>
            <person name="Larsson A."/>
            <person name="Li F.W."/>
            <person name="Perroud P.F."/>
            <person name="Phillips J."/>
            <person name="Ranjan P."/>
            <person name="Rokshar D.S."/>
            <person name="Rothfels C.J."/>
            <person name="Schneider L."/>
            <person name="Shu S."/>
            <person name="Stevenson D.W."/>
            <person name="Thummler F."/>
            <person name="Tillich M."/>
            <person name="Villarreal Aguilar J.C."/>
            <person name="Widiez T."/>
            <person name="Wong G.K."/>
            <person name="Wymore A."/>
            <person name="Zhang Y."/>
            <person name="Zimmer A.D."/>
            <person name="Quatrano R.S."/>
            <person name="Mayer K.F.X."/>
            <person name="Goodstein D."/>
            <person name="Casacuberta J.M."/>
            <person name="Vandepoele K."/>
            <person name="Reski R."/>
            <person name="Cuming A.C."/>
            <person name="Tuskan G.A."/>
            <person name="Maumus F."/>
            <person name="Salse J."/>
            <person name="Schmutz J."/>
            <person name="Rensing S.A."/>
        </authorList>
    </citation>
    <scope>NUCLEOTIDE SEQUENCE [LARGE SCALE GENOMIC DNA]</scope>
    <source>
        <strain evidence="3 4">cv. Gransden 2004</strain>
    </source>
</reference>
<evidence type="ECO:0000256" key="1">
    <source>
        <dbReference type="ARBA" id="ARBA00008668"/>
    </source>
</evidence>
<dbReference type="InterPro" id="IPR001087">
    <property type="entry name" value="GDSL"/>
</dbReference>
<protein>
    <submittedName>
        <fullName evidence="2 3">Uncharacterized protein</fullName>
    </submittedName>
</protein>
<dbReference type="GO" id="GO:0016788">
    <property type="term" value="F:hydrolase activity, acting on ester bonds"/>
    <property type="evidence" value="ECO:0007669"/>
    <property type="project" value="InterPro"/>
</dbReference>
<dbReference type="Gene3D" id="3.40.50.1110">
    <property type="entry name" value="SGNH hydrolase"/>
    <property type="match status" value="1"/>
</dbReference>
<name>A0A2K1J2L5_PHYPA</name>
<comment type="similarity">
    <text evidence="1">Belongs to the 'GDSL' lipolytic enzyme family.</text>
</comment>